<name>A0ABN1DKB4_SACER</name>
<dbReference type="Pfam" id="PF14029">
    <property type="entry name" value="DUF4244"/>
    <property type="match status" value="1"/>
</dbReference>
<gene>
    <name evidence="2" type="ORF">GCM10009533_50850</name>
</gene>
<proteinExistence type="predicted"/>
<keyword evidence="1" id="KW-0472">Membrane</keyword>
<evidence type="ECO:0008006" key="4">
    <source>
        <dbReference type="Google" id="ProtNLM"/>
    </source>
</evidence>
<evidence type="ECO:0000313" key="2">
    <source>
        <dbReference type="EMBL" id="GAA0545787.1"/>
    </source>
</evidence>
<keyword evidence="1" id="KW-0812">Transmembrane</keyword>
<keyword evidence="1" id="KW-1133">Transmembrane helix</keyword>
<comment type="caution">
    <text evidence="2">The sequence shown here is derived from an EMBL/GenBank/DDBJ whole genome shotgun (WGS) entry which is preliminary data.</text>
</comment>
<keyword evidence="3" id="KW-1185">Reference proteome</keyword>
<accession>A0ABN1DKB4</accession>
<dbReference type="RefSeq" id="WP_009946477.1">
    <property type="nucleotide sequence ID" value="NZ_BAAAGS010000040.1"/>
</dbReference>
<evidence type="ECO:0000256" key="1">
    <source>
        <dbReference type="SAM" id="Phobius"/>
    </source>
</evidence>
<dbReference type="EMBL" id="BAAAGS010000040">
    <property type="protein sequence ID" value="GAA0545787.1"/>
    <property type="molecule type" value="Genomic_DNA"/>
</dbReference>
<protein>
    <recommendedName>
        <fullName evidence="4">DUF4244 domain-containing protein</fullName>
    </recommendedName>
</protein>
<dbReference type="InterPro" id="IPR025338">
    <property type="entry name" value="DUF4244"/>
</dbReference>
<feature type="transmembrane region" description="Helical" evidence="1">
    <location>
        <begin position="40"/>
        <end position="58"/>
    </location>
</feature>
<sequence length="78" mass="8342">MQSNLIVRSQVSTRTSRSRLLLRRLRFLLRGDDGMSTAEYAIGTLAAAALGAILYTAVNSDTIKGAVTALLERGFAGI</sequence>
<reference evidence="2 3" key="1">
    <citation type="journal article" date="2019" name="Int. J. Syst. Evol. Microbiol.">
        <title>The Global Catalogue of Microorganisms (GCM) 10K type strain sequencing project: providing services to taxonomists for standard genome sequencing and annotation.</title>
        <authorList>
            <consortium name="The Broad Institute Genomics Platform"/>
            <consortium name="The Broad Institute Genome Sequencing Center for Infectious Disease"/>
            <person name="Wu L."/>
            <person name="Ma J."/>
        </authorList>
    </citation>
    <scope>NUCLEOTIDE SEQUENCE [LARGE SCALE GENOMIC DNA]</scope>
    <source>
        <strain evidence="2 3">JCM 10303</strain>
    </source>
</reference>
<organism evidence="2 3">
    <name type="scientific">Saccharopolyspora erythraea</name>
    <name type="common">Streptomyces erythraeus</name>
    <dbReference type="NCBI Taxonomy" id="1836"/>
    <lineage>
        <taxon>Bacteria</taxon>
        <taxon>Bacillati</taxon>
        <taxon>Actinomycetota</taxon>
        <taxon>Actinomycetes</taxon>
        <taxon>Pseudonocardiales</taxon>
        <taxon>Pseudonocardiaceae</taxon>
        <taxon>Saccharopolyspora</taxon>
    </lineage>
</organism>
<dbReference type="Proteomes" id="UP001500729">
    <property type="component" value="Unassembled WGS sequence"/>
</dbReference>
<evidence type="ECO:0000313" key="3">
    <source>
        <dbReference type="Proteomes" id="UP001500729"/>
    </source>
</evidence>